<dbReference type="PANTHER" id="PTHR22835">
    <property type="entry name" value="ZINC FINGER FYVE DOMAIN CONTAINING PROTEIN"/>
    <property type="match status" value="1"/>
</dbReference>
<dbReference type="GO" id="GO:0016788">
    <property type="term" value="F:hydrolase activity, acting on ester bonds"/>
    <property type="evidence" value="ECO:0007669"/>
    <property type="project" value="InterPro"/>
</dbReference>
<dbReference type="Pfam" id="PF00657">
    <property type="entry name" value="Lipase_GDSL"/>
    <property type="match status" value="1"/>
</dbReference>
<name>A0AAD8KTV7_TARER</name>
<dbReference type="InterPro" id="IPR001087">
    <property type="entry name" value="GDSL"/>
</dbReference>
<comment type="similarity">
    <text evidence="1">Belongs to the 'GDSL' lipolytic enzyme family.</text>
</comment>
<dbReference type="InterPro" id="IPR035669">
    <property type="entry name" value="SGNH_plant_lipase-like"/>
</dbReference>
<proteinExistence type="inferred from homology"/>
<evidence type="ECO:0000313" key="7">
    <source>
        <dbReference type="Proteomes" id="UP001229421"/>
    </source>
</evidence>
<keyword evidence="7" id="KW-1185">Reference proteome</keyword>
<dbReference type="Gene3D" id="3.40.50.1110">
    <property type="entry name" value="SGNH hydrolase"/>
    <property type="match status" value="1"/>
</dbReference>
<evidence type="ECO:0000256" key="5">
    <source>
        <dbReference type="SAM" id="SignalP"/>
    </source>
</evidence>
<comment type="caution">
    <text evidence="6">The sequence shown here is derived from an EMBL/GenBank/DDBJ whole genome shotgun (WGS) entry which is preliminary data.</text>
</comment>
<keyword evidence="2 5" id="KW-0732">Signal</keyword>
<evidence type="ECO:0000256" key="1">
    <source>
        <dbReference type="ARBA" id="ARBA00008668"/>
    </source>
</evidence>
<feature type="chain" id="PRO_5042070654" evidence="5">
    <location>
        <begin position="31"/>
        <end position="387"/>
    </location>
</feature>
<dbReference type="CDD" id="cd01837">
    <property type="entry name" value="SGNH_plant_lipase_like"/>
    <property type="match status" value="1"/>
</dbReference>
<dbReference type="Proteomes" id="UP001229421">
    <property type="component" value="Unassembled WGS sequence"/>
</dbReference>
<organism evidence="6 7">
    <name type="scientific">Tagetes erecta</name>
    <name type="common">African marigold</name>
    <dbReference type="NCBI Taxonomy" id="13708"/>
    <lineage>
        <taxon>Eukaryota</taxon>
        <taxon>Viridiplantae</taxon>
        <taxon>Streptophyta</taxon>
        <taxon>Embryophyta</taxon>
        <taxon>Tracheophyta</taxon>
        <taxon>Spermatophyta</taxon>
        <taxon>Magnoliopsida</taxon>
        <taxon>eudicotyledons</taxon>
        <taxon>Gunneridae</taxon>
        <taxon>Pentapetalae</taxon>
        <taxon>asterids</taxon>
        <taxon>campanulids</taxon>
        <taxon>Asterales</taxon>
        <taxon>Asteraceae</taxon>
        <taxon>Asteroideae</taxon>
        <taxon>Heliantheae alliance</taxon>
        <taxon>Tageteae</taxon>
        <taxon>Tagetes</taxon>
    </lineage>
</organism>
<evidence type="ECO:0000256" key="4">
    <source>
        <dbReference type="ARBA" id="ARBA00023180"/>
    </source>
</evidence>
<feature type="signal peptide" evidence="5">
    <location>
        <begin position="1"/>
        <end position="30"/>
    </location>
</feature>
<keyword evidence="4" id="KW-0325">Glycoprotein</keyword>
<gene>
    <name evidence="6" type="ORF">QVD17_21020</name>
</gene>
<evidence type="ECO:0000256" key="2">
    <source>
        <dbReference type="ARBA" id="ARBA00022729"/>
    </source>
</evidence>
<accession>A0AAD8KTV7</accession>
<dbReference type="AlphaFoldDB" id="A0AAD8KTV7"/>
<protein>
    <submittedName>
        <fullName evidence="6">Uncharacterized protein</fullName>
    </submittedName>
</protein>
<dbReference type="EMBL" id="JAUHHV010000005">
    <property type="protein sequence ID" value="KAK1425665.1"/>
    <property type="molecule type" value="Genomic_DNA"/>
</dbReference>
<dbReference type="PANTHER" id="PTHR22835:SF557">
    <property type="entry name" value="LIPASE_HYDROLASE FAMILY PROTEIN, PUTATIVE, EXPRESSED-RELATED"/>
    <property type="match status" value="1"/>
</dbReference>
<keyword evidence="3" id="KW-0378">Hydrolase</keyword>
<evidence type="ECO:0000256" key="3">
    <source>
        <dbReference type="ARBA" id="ARBA00022801"/>
    </source>
</evidence>
<dbReference type="InterPro" id="IPR036514">
    <property type="entry name" value="SGNH_hydro_sf"/>
</dbReference>
<sequence>MSSSTTISFSHFTLITTLLLLLLLLPLSSATSTTGHRPFTKVFVFGDSYTDTGNTNDSTAPLIFRQISSLPYGRSFFHHPTNRYSDGRLVIDFIAESLNLPYFPPYLNPSSDTTHGVNFAVGGCTAIPFSFFVKHNSTLDTIPQSLTTQLAWFKLYVKKSGCKSKVSTPKQCKALFNNALVWIGQIGANDYTYISGTKATSKTVQKLAITYQTNLIKELLSMGAKYVVVQGLPATGCFPLAFSLGLPPTDRDEIGCVGSKNKESYEHNVVLQQKIDDLRREFPEAVIVYGDDWSVYKEVYGNPAKYGFVERFKACCGIGGGEHNFNPMSTCGAPGTSSCKHPSRYTNWDGLHTTQGLNWVVSRLFLNGGFANPPFSHLLKKAAESRE</sequence>
<evidence type="ECO:0000313" key="6">
    <source>
        <dbReference type="EMBL" id="KAK1425665.1"/>
    </source>
</evidence>
<reference evidence="6" key="1">
    <citation type="journal article" date="2023" name="bioRxiv">
        <title>Improved chromosome-level genome assembly for marigold (Tagetes erecta).</title>
        <authorList>
            <person name="Jiang F."/>
            <person name="Yuan L."/>
            <person name="Wang S."/>
            <person name="Wang H."/>
            <person name="Xu D."/>
            <person name="Wang A."/>
            <person name="Fan W."/>
        </authorList>
    </citation>
    <scope>NUCLEOTIDE SEQUENCE</scope>
    <source>
        <strain evidence="6">WSJ</strain>
        <tissue evidence="6">Leaf</tissue>
    </source>
</reference>